<accession>A0A160N372</accession>
<evidence type="ECO:0000256" key="6">
    <source>
        <dbReference type="ARBA" id="ARBA00023209"/>
    </source>
</evidence>
<dbReference type="RefSeq" id="WP_063673198.1">
    <property type="nucleotide sequence ID" value="NZ_CP014841.1"/>
</dbReference>
<dbReference type="InterPro" id="IPR001736">
    <property type="entry name" value="PLipase_D/transphosphatidylase"/>
</dbReference>
<dbReference type="GO" id="GO:0005829">
    <property type="term" value="C:cytosol"/>
    <property type="evidence" value="ECO:0007669"/>
    <property type="project" value="TreeGrafter"/>
</dbReference>
<evidence type="ECO:0000256" key="7">
    <source>
        <dbReference type="ARBA" id="ARBA00023264"/>
    </source>
</evidence>
<dbReference type="STRING" id="445710.ATSB10_26630"/>
<dbReference type="SMART" id="SM00155">
    <property type="entry name" value="PLDc"/>
    <property type="match status" value="2"/>
</dbReference>
<dbReference type="EC" id="2.7.8.8" evidence="9"/>
<dbReference type="Gene3D" id="3.30.870.10">
    <property type="entry name" value="Endonuclease Chain A"/>
    <property type="match status" value="2"/>
</dbReference>
<keyword evidence="5" id="KW-0443">Lipid metabolism</keyword>
<dbReference type="GO" id="GO:0032049">
    <property type="term" value="P:cardiolipin biosynthetic process"/>
    <property type="evidence" value="ECO:0007669"/>
    <property type="project" value="InterPro"/>
</dbReference>
<evidence type="ECO:0000256" key="1">
    <source>
        <dbReference type="ARBA" id="ARBA00010682"/>
    </source>
</evidence>
<dbReference type="PANTHER" id="PTHR12586:SF1">
    <property type="entry name" value="CDP-DIACYLGLYCEROL--GLYCEROL-3-PHOSPHATE 3-PHOSPHATIDYLTRANSFERASE, MITOCHONDRIAL"/>
    <property type="match status" value="1"/>
</dbReference>
<dbReference type="PROSITE" id="PS50035">
    <property type="entry name" value="PLD"/>
    <property type="match status" value="2"/>
</dbReference>
<dbReference type="KEGG" id="dtx:ATSB10_26630"/>
<dbReference type="Pfam" id="PF00614">
    <property type="entry name" value="PLDc"/>
    <property type="match status" value="1"/>
</dbReference>
<evidence type="ECO:0000256" key="2">
    <source>
        <dbReference type="ARBA" id="ARBA00022516"/>
    </source>
</evidence>
<dbReference type="SUPFAM" id="SSF56024">
    <property type="entry name" value="Phospholipase D/nuclease"/>
    <property type="match status" value="2"/>
</dbReference>
<keyword evidence="2" id="KW-0444">Lipid biosynthesis</keyword>
<dbReference type="Proteomes" id="UP000077255">
    <property type="component" value="Chromosome"/>
</dbReference>
<proteinExistence type="inferred from homology"/>
<protein>
    <submittedName>
        <fullName evidence="9">CDP-diacylglycerol-serine O-phosphatidyltransferase</fullName>
        <ecNumber evidence="9">2.7.8.8</ecNumber>
    </submittedName>
</protein>
<dbReference type="GO" id="GO:0008444">
    <property type="term" value="F:CDP-diacylglycerol-glycerol-3-phosphate 3-phosphatidyltransferase activity"/>
    <property type="evidence" value="ECO:0007669"/>
    <property type="project" value="InterPro"/>
</dbReference>
<dbReference type="PANTHER" id="PTHR12586">
    <property type="entry name" value="CDP-DIACYLGLYCEROL--SERINE O-PHOSPHATIDYLTRANSFERASE"/>
    <property type="match status" value="1"/>
</dbReference>
<dbReference type="PIRSF" id="PIRSF000850">
    <property type="entry name" value="Phospholipase_D_PSS"/>
    <property type="match status" value="1"/>
</dbReference>
<evidence type="ECO:0000259" key="8">
    <source>
        <dbReference type="PROSITE" id="PS50035"/>
    </source>
</evidence>
<keyword evidence="4" id="KW-0677">Repeat</keyword>
<reference evidence="9 10" key="1">
    <citation type="submission" date="2016-02" db="EMBL/GenBank/DDBJ databases">
        <title>Complete genome sequencing and analysis of ATSB10, Dyella thiooxydans isolated from rhizosphere soil of sunflower (Helianthus annuus L.).</title>
        <authorList>
            <person name="Lee Y."/>
            <person name="Hwangbo K."/>
            <person name="Chung H."/>
            <person name="Yoo J."/>
            <person name="Kim K.Y."/>
            <person name="Sa T.M."/>
            <person name="Um Y."/>
            <person name="Madhaiyan M."/>
        </authorList>
    </citation>
    <scope>NUCLEOTIDE SEQUENCE [LARGE SCALE GENOMIC DNA]</scope>
    <source>
        <strain evidence="9 10">ATSB10</strain>
    </source>
</reference>
<evidence type="ECO:0000313" key="9">
    <source>
        <dbReference type="EMBL" id="AND70117.1"/>
    </source>
</evidence>
<evidence type="ECO:0000256" key="5">
    <source>
        <dbReference type="ARBA" id="ARBA00023098"/>
    </source>
</evidence>
<dbReference type="Pfam" id="PF13091">
    <property type="entry name" value="PLDc_2"/>
    <property type="match status" value="1"/>
</dbReference>
<name>A0A160N372_9GAMM</name>
<keyword evidence="6" id="KW-0594">Phospholipid biosynthesis</keyword>
<evidence type="ECO:0000256" key="4">
    <source>
        <dbReference type="ARBA" id="ARBA00022737"/>
    </source>
</evidence>
<feature type="domain" description="PLD phosphodiesterase" evidence="8">
    <location>
        <begin position="367"/>
        <end position="394"/>
    </location>
</feature>
<dbReference type="PATRIC" id="fig|445710.3.peg.2655"/>
<gene>
    <name evidence="9" type="ORF">ATSB10_26630</name>
</gene>
<dbReference type="InterPro" id="IPR016270">
    <property type="entry name" value="PGS1"/>
</dbReference>
<comment type="similarity">
    <text evidence="1">Belongs to the CDP-alcohol phosphatidyltransferase class-II family.</text>
</comment>
<dbReference type="OrthoDB" id="8543662at2"/>
<organism evidence="9 10">
    <name type="scientific">Dyella thiooxydans</name>
    <dbReference type="NCBI Taxonomy" id="445710"/>
    <lineage>
        <taxon>Bacteria</taxon>
        <taxon>Pseudomonadati</taxon>
        <taxon>Pseudomonadota</taxon>
        <taxon>Gammaproteobacteria</taxon>
        <taxon>Lysobacterales</taxon>
        <taxon>Rhodanobacteraceae</taxon>
        <taxon>Dyella</taxon>
    </lineage>
</organism>
<dbReference type="InterPro" id="IPR025202">
    <property type="entry name" value="PLD-like_dom"/>
</dbReference>
<keyword evidence="10" id="KW-1185">Reference proteome</keyword>
<evidence type="ECO:0000256" key="3">
    <source>
        <dbReference type="ARBA" id="ARBA00022679"/>
    </source>
</evidence>
<dbReference type="EMBL" id="CP014841">
    <property type="protein sequence ID" value="AND70117.1"/>
    <property type="molecule type" value="Genomic_DNA"/>
</dbReference>
<keyword evidence="7" id="KW-1208">Phospholipid metabolism</keyword>
<dbReference type="GO" id="GO:0003882">
    <property type="term" value="F:CDP-diacylglycerol-serine O-phosphatidyltransferase activity"/>
    <property type="evidence" value="ECO:0007669"/>
    <property type="project" value="UniProtKB-EC"/>
</dbReference>
<dbReference type="NCBIfam" id="NF006946">
    <property type="entry name" value="PRK09428.1"/>
    <property type="match status" value="1"/>
</dbReference>
<sequence>MKRLTRLPGRVVRRLLPFGRAARRQARLDGMPAFAVPAAAIETLDGPAAHRERLLAAIAAAERRIVIVALYLEDDDGGREVLEALYAAKARRPMLDIAVFVDWHRAQRGLIGKARSEGNAGMYRAWARERGDGVAIYGVPVQNRELFGVLHLKGMVIDDTVLYSGASFNNVYLQRHGRYRLDRYHLLRHAPLADAMAGFAQRHFLGQAAVPRLNVADVPTTASLLPAIRALRQQLAEARYDVPDEPVGEGTVAVTPLAGFGRTANALNDTLLALLAGARERVVLLTPYFNLPRPVRAAVGQLLRRGCTVEIMVGDKVANDFYIPPEQPFRTIGVLPYLYESNLRRFARRHQKHLASGQLALHLWRHADNSYHLKGLFIDDDVAVLTGNNLNPRAWALDLENALVLRDPHGLLHEQHAGEWAALLRHAQRVHDYHALQTSRHYPAPVRKLLRRLSRVRLDRLVNRLL</sequence>
<dbReference type="AlphaFoldDB" id="A0A160N372"/>
<keyword evidence="3 9" id="KW-0808">Transferase</keyword>
<evidence type="ECO:0000313" key="10">
    <source>
        <dbReference type="Proteomes" id="UP000077255"/>
    </source>
</evidence>
<feature type="domain" description="PLD phosphodiesterase" evidence="8">
    <location>
        <begin position="146"/>
        <end position="172"/>
    </location>
</feature>